<dbReference type="KEGG" id="sarm:DVA86_02705"/>
<dbReference type="Proteomes" id="UP000254425">
    <property type="component" value="Chromosome"/>
</dbReference>
<sequence>MATGLGTGAAGAYAAPASVTAGATAGVTTGAVAGADTAVAAGPPGSPFAACPARAELPEGADPAAWRCEVMTATGHLTVGRIDVPIAEPMRVTHAEGRIDSEFHQVFGGMAAEPIRVPHTPLSVTPQYAGAFDFHSDDQRMGELDVKFRISGPGWARWRDCSIGNDADAVHLVLKAEGKGGPGKVPHAVDNTFAVPGTSGCGRLGRVLDAALDLPSPAGENRISLEGDRVIRSYTELD</sequence>
<reference evidence="1 2" key="1">
    <citation type="submission" date="2018-07" db="EMBL/GenBank/DDBJ databases">
        <title>Draft genome of the type strain Streptomyces armeniacus ATCC 15676.</title>
        <authorList>
            <person name="Labana P."/>
            <person name="Gosse J.T."/>
            <person name="Boddy C.N."/>
        </authorList>
    </citation>
    <scope>NUCLEOTIDE SEQUENCE [LARGE SCALE GENOMIC DNA]</scope>
    <source>
        <strain evidence="1 2">ATCC 15676</strain>
    </source>
</reference>
<dbReference type="EMBL" id="CP031320">
    <property type="protein sequence ID" value="AXK37037.1"/>
    <property type="molecule type" value="Genomic_DNA"/>
</dbReference>
<keyword evidence="2" id="KW-1185">Reference proteome</keyword>
<protein>
    <submittedName>
        <fullName evidence="1">Uncharacterized protein</fullName>
    </submittedName>
</protein>
<proteinExistence type="predicted"/>
<evidence type="ECO:0000313" key="1">
    <source>
        <dbReference type="EMBL" id="AXK37037.1"/>
    </source>
</evidence>
<accession>A0A345XZH1</accession>
<evidence type="ECO:0000313" key="2">
    <source>
        <dbReference type="Proteomes" id="UP000254425"/>
    </source>
</evidence>
<gene>
    <name evidence="1" type="ORF">DVA86_02705</name>
</gene>
<organism evidence="1 2">
    <name type="scientific">Streptomyces armeniacus</name>
    <dbReference type="NCBI Taxonomy" id="83291"/>
    <lineage>
        <taxon>Bacteria</taxon>
        <taxon>Bacillati</taxon>
        <taxon>Actinomycetota</taxon>
        <taxon>Actinomycetes</taxon>
        <taxon>Kitasatosporales</taxon>
        <taxon>Streptomycetaceae</taxon>
        <taxon>Streptomyces</taxon>
    </lineage>
</organism>
<name>A0A345XZH1_9ACTN</name>
<dbReference type="AlphaFoldDB" id="A0A345XZH1"/>